<dbReference type="InterPro" id="IPR051910">
    <property type="entry name" value="ComF/GntX_DNA_util-trans"/>
</dbReference>
<reference evidence="2 3" key="1">
    <citation type="submission" date="2022-06" db="EMBL/GenBank/DDBJ databases">
        <title>Genomic Encyclopedia of Archaeal and Bacterial Type Strains, Phase II (KMG-II): from individual species to whole genera.</title>
        <authorList>
            <person name="Goeker M."/>
        </authorList>
    </citation>
    <scope>NUCLEOTIDE SEQUENCE [LARGE SCALE GENOMIC DNA]</scope>
    <source>
        <strain evidence="2 3">DSM 44693</strain>
    </source>
</reference>
<dbReference type="EMBL" id="JAMTCJ010000003">
    <property type="protein sequence ID" value="MCP2177530.1"/>
    <property type="molecule type" value="Genomic_DNA"/>
</dbReference>
<evidence type="ECO:0000313" key="3">
    <source>
        <dbReference type="Proteomes" id="UP001206895"/>
    </source>
</evidence>
<dbReference type="InterPro" id="IPR000836">
    <property type="entry name" value="PRTase_dom"/>
</dbReference>
<gene>
    <name evidence="2" type="ORF">LX13_003358</name>
</gene>
<sequence>MPSPTARTWLDGAWQVARAGADLVVPLLCGGCGRPGTRWCRSCDDVAHDDPIVLTPRVPPPVGAWALGRYRGPMRSAVLELKEHGRRDLVAPLGSALAHGLVRLAAWSELPAEATELVLVPAPTRMWSARRRGGDPVTAIASDAASRLGARVRVAPMLRTSMWARDSAGLSARDRVDNLDHAVAVRPRARRPTAATHPHAAVVLVDDVLTTGATASESIRVLAGVGVRVDAVLVIAGA</sequence>
<comment type="similarity">
    <text evidence="1">Belongs to the ComF/GntX family.</text>
</comment>
<comment type="caution">
    <text evidence="2">The sequence shown here is derived from an EMBL/GenBank/DDBJ whole genome shotgun (WGS) entry which is preliminary data.</text>
</comment>
<dbReference type="InterPro" id="IPR029057">
    <property type="entry name" value="PRTase-like"/>
</dbReference>
<dbReference type="Proteomes" id="UP001206895">
    <property type="component" value="Unassembled WGS sequence"/>
</dbReference>
<dbReference type="CDD" id="cd06223">
    <property type="entry name" value="PRTases_typeI"/>
    <property type="match status" value="1"/>
</dbReference>
<protein>
    <submittedName>
        <fullName evidence="2">Amidophosphoribosyltransferases</fullName>
    </submittedName>
</protein>
<dbReference type="PANTHER" id="PTHR47505">
    <property type="entry name" value="DNA UTILIZATION PROTEIN YHGH"/>
    <property type="match status" value="1"/>
</dbReference>
<proteinExistence type="inferred from homology"/>
<organism evidence="2 3">
    <name type="scientific">Williamsia maris</name>
    <dbReference type="NCBI Taxonomy" id="72806"/>
    <lineage>
        <taxon>Bacteria</taxon>
        <taxon>Bacillati</taxon>
        <taxon>Actinomycetota</taxon>
        <taxon>Actinomycetes</taxon>
        <taxon>Mycobacteriales</taxon>
        <taxon>Nocardiaceae</taxon>
        <taxon>Williamsia</taxon>
    </lineage>
</organism>
<evidence type="ECO:0000313" key="2">
    <source>
        <dbReference type="EMBL" id="MCP2177530.1"/>
    </source>
</evidence>
<dbReference type="RefSeq" id="WP_253662455.1">
    <property type="nucleotide sequence ID" value="NZ_BAAAJQ010000001.1"/>
</dbReference>
<dbReference type="SUPFAM" id="SSF53271">
    <property type="entry name" value="PRTase-like"/>
    <property type="match status" value="1"/>
</dbReference>
<dbReference type="Gene3D" id="3.40.50.2020">
    <property type="match status" value="1"/>
</dbReference>
<keyword evidence="3" id="KW-1185">Reference proteome</keyword>
<accession>A0ABT1HHZ0</accession>
<evidence type="ECO:0000256" key="1">
    <source>
        <dbReference type="ARBA" id="ARBA00008007"/>
    </source>
</evidence>
<name>A0ABT1HHZ0_9NOCA</name>
<dbReference type="PANTHER" id="PTHR47505:SF1">
    <property type="entry name" value="DNA UTILIZATION PROTEIN YHGH"/>
    <property type="match status" value="1"/>
</dbReference>